<dbReference type="OrthoDB" id="9911272at2"/>
<dbReference type="KEGG" id="ckn:Calkro_0134"/>
<dbReference type="HOGENOM" id="CLU_1188179_0_0_9"/>
<dbReference type="RefSeq" id="WP_013429207.1">
    <property type="nucleotide sequence ID" value="NC_014720.1"/>
</dbReference>
<evidence type="ECO:0000256" key="1">
    <source>
        <dbReference type="SAM" id="Phobius"/>
    </source>
</evidence>
<reference key="1">
    <citation type="submission" date="2010-11" db="EMBL/GenBank/DDBJ databases">
        <title>Complete sequence of Caldicellulosiruptor kronotskyensis 2002.</title>
        <authorList>
            <consortium name="US DOE Joint Genome Institute"/>
            <person name="Lucas S."/>
            <person name="Copeland A."/>
            <person name="Lapidus A."/>
            <person name="Cheng J.-F."/>
            <person name="Bruce D."/>
            <person name="Goodwin L."/>
            <person name="Pitluck S."/>
            <person name="Davenport K."/>
            <person name="Detter J.C."/>
            <person name="Han C."/>
            <person name="Tapia R."/>
            <person name="Land M."/>
            <person name="Hauser L."/>
            <person name="Jeffries C."/>
            <person name="Kyrpides N."/>
            <person name="Ivanova N."/>
            <person name="Mikhailova N."/>
            <person name="Blumer-Schuette S.E."/>
            <person name="Kelly R.M."/>
            <person name="Woyke T."/>
        </authorList>
    </citation>
    <scope>NUCLEOTIDE SEQUENCE</scope>
    <source>
        <strain>2002</strain>
    </source>
</reference>
<protein>
    <submittedName>
        <fullName evidence="2">Uncharacterized protein</fullName>
    </submittedName>
</protein>
<feature type="transmembrane region" description="Helical" evidence="1">
    <location>
        <begin position="39"/>
        <end position="60"/>
    </location>
</feature>
<evidence type="ECO:0000313" key="3">
    <source>
        <dbReference type="Proteomes" id="UP000006835"/>
    </source>
</evidence>
<evidence type="ECO:0000313" key="2">
    <source>
        <dbReference type="EMBL" id="ADQ45050.1"/>
    </source>
</evidence>
<keyword evidence="3" id="KW-1185">Reference proteome</keyword>
<feature type="transmembrane region" description="Helical" evidence="1">
    <location>
        <begin position="128"/>
        <end position="155"/>
    </location>
</feature>
<feature type="transmembrane region" description="Helical" evidence="1">
    <location>
        <begin position="14"/>
        <end position="32"/>
    </location>
</feature>
<gene>
    <name evidence="2" type="ordered locus">Calkro_0134</name>
</gene>
<sequence length="233" mass="26930">MKEYFLYVRNIKTVIIMALIVAVVSGIFSIFLNQKFARLILAYCLFLFILAVLTINKGIYYYNDPIMVGIATNIYNLNFLYVAPIKRIHIAVWDFLFDLTIILLNVFGFNIGLLSTKLFFSSEYSYSIIPLSIFLFATTLFIFSLFCLMTAMVFFIKNRTIFALALTMVATVELLPAIMFPLYILSTSNKRVATFIIYLYTDFKSSIIILLFSIVLFAVSFLVNVIYLYRREV</sequence>
<dbReference type="Proteomes" id="UP000006835">
    <property type="component" value="Chromosome"/>
</dbReference>
<dbReference type="PATRIC" id="fig|632348.3.peg.140"/>
<keyword evidence="1" id="KW-1133">Transmembrane helix</keyword>
<keyword evidence="1" id="KW-0812">Transmembrane</keyword>
<dbReference type="AlphaFoldDB" id="E4SCR7"/>
<feature type="transmembrane region" description="Helical" evidence="1">
    <location>
        <begin position="66"/>
        <end position="83"/>
    </location>
</feature>
<keyword evidence="1" id="KW-0472">Membrane</keyword>
<feature type="transmembrane region" description="Helical" evidence="1">
    <location>
        <begin position="162"/>
        <end position="185"/>
    </location>
</feature>
<feature type="transmembrane region" description="Helical" evidence="1">
    <location>
        <begin position="205"/>
        <end position="229"/>
    </location>
</feature>
<dbReference type="EMBL" id="CP002330">
    <property type="protein sequence ID" value="ADQ45050.1"/>
    <property type="molecule type" value="Genomic_DNA"/>
</dbReference>
<accession>E4SCR7</accession>
<feature type="transmembrane region" description="Helical" evidence="1">
    <location>
        <begin position="95"/>
        <end position="116"/>
    </location>
</feature>
<reference evidence="2 3" key="2">
    <citation type="journal article" date="2011" name="J. Bacteriol.">
        <title>Complete genome sequences for the anaerobic, extremely thermophilic plant biomass-degrading bacteria Caldicellulosiruptor hydrothermalis, Caldicellulosiruptor kristjanssonii, Caldicellulosiruptor kronotskyensis, Caldicellulosiruptor owensenis, and Caldicellulosiruptor lactoaceticus.</title>
        <authorList>
            <person name="Blumer-Schuette S.E."/>
            <person name="Ozdemir I."/>
            <person name="Mistry D."/>
            <person name="Lucas S."/>
            <person name="Lapidus A."/>
            <person name="Cheng J.F."/>
            <person name="Goodwin L.A."/>
            <person name="Pitluck S."/>
            <person name="Land M.L."/>
            <person name="Hauser L.J."/>
            <person name="Woyke T."/>
            <person name="Mikhailova N."/>
            <person name="Pati A."/>
            <person name="Kyrpides N.C."/>
            <person name="Ivanova N."/>
            <person name="Detter J.C."/>
            <person name="Walston-Davenport K."/>
            <person name="Han S."/>
            <person name="Adams M.W."/>
            <person name="Kelly R.M."/>
        </authorList>
    </citation>
    <scope>NUCLEOTIDE SEQUENCE [LARGE SCALE GENOMIC DNA]</scope>
    <source>
        <strain evidence="3">DSM 18902 / VKM B-2412 / 2002</strain>
    </source>
</reference>
<organism evidence="2 3">
    <name type="scientific">Caldicellulosiruptor kronotskyensis (strain DSM 18902 / VKM B-2412 / 2002)</name>
    <dbReference type="NCBI Taxonomy" id="632348"/>
    <lineage>
        <taxon>Bacteria</taxon>
        <taxon>Bacillati</taxon>
        <taxon>Bacillota</taxon>
        <taxon>Bacillota incertae sedis</taxon>
        <taxon>Caldicellulosiruptorales</taxon>
        <taxon>Caldicellulosiruptoraceae</taxon>
        <taxon>Caldicellulosiruptor</taxon>
    </lineage>
</organism>
<proteinExistence type="predicted"/>
<name>E4SCR7_CALK2</name>